<evidence type="ECO:0000256" key="12">
    <source>
        <dbReference type="SAM" id="MobiDB-lite"/>
    </source>
</evidence>
<dbReference type="AlphaFoldDB" id="A0AAD5WSL9"/>
<dbReference type="InterPro" id="IPR029070">
    <property type="entry name" value="Chitinase_insertion_sf"/>
</dbReference>
<keyword evidence="6 11" id="KW-0378">Hydrolase</keyword>
<evidence type="ECO:0000256" key="3">
    <source>
        <dbReference type="ARBA" id="ARBA00008682"/>
    </source>
</evidence>
<dbReference type="Proteomes" id="UP001201980">
    <property type="component" value="Unassembled WGS sequence"/>
</dbReference>
<dbReference type="InterPro" id="IPR017853">
    <property type="entry name" value="GH"/>
</dbReference>
<evidence type="ECO:0000256" key="8">
    <source>
        <dbReference type="ARBA" id="ARBA00023277"/>
    </source>
</evidence>
<dbReference type="PANTHER" id="PTHR11177:SF228">
    <property type="entry name" value="CHITINASE"/>
    <property type="match status" value="1"/>
</dbReference>
<feature type="compositionally biased region" description="Acidic residues" evidence="12">
    <location>
        <begin position="133"/>
        <end position="157"/>
    </location>
</feature>
<comment type="caution">
    <text evidence="14">The sequence shown here is derived from an EMBL/GenBank/DDBJ whole genome shotgun (WGS) entry which is preliminary data.</text>
</comment>
<feature type="region of interest" description="Disordered" evidence="12">
    <location>
        <begin position="1"/>
        <end position="194"/>
    </location>
</feature>
<dbReference type="PROSITE" id="PS51910">
    <property type="entry name" value="GH18_2"/>
    <property type="match status" value="1"/>
</dbReference>
<keyword evidence="8" id="KW-0119">Carbohydrate metabolism</keyword>
<keyword evidence="9 11" id="KW-0326">Glycosidase</keyword>
<dbReference type="Gene3D" id="3.20.20.80">
    <property type="entry name" value="Glycosidases"/>
    <property type="match status" value="1"/>
</dbReference>
<feature type="domain" description="GH18" evidence="13">
    <location>
        <begin position="202"/>
        <end position="539"/>
    </location>
</feature>
<keyword evidence="10" id="KW-0624">Polysaccharide degradation</keyword>
<evidence type="ECO:0000256" key="5">
    <source>
        <dbReference type="ARBA" id="ARBA00022525"/>
    </source>
</evidence>
<dbReference type="GO" id="GO:0005576">
    <property type="term" value="C:extracellular region"/>
    <property type="evidence" value="ECO:0007669"/>
    <property type="project" value="UniProtKB-SubCell"/>
</dbReference>
<dbReference type="InterPro" id="IPR001223">
    <property type="entry name" value="Glyco_hydro18_cat"/>
</dbReference>
<evidence type="ECO:0000256" key="7">
    <source>
        <dbReference type="ARBA" id="ARBA00023024"/>
    </source>
</evidence>
<dbReference type="Gene3D" id="3.10.50.10">
    <property type="match status" value="1"/>
</dbReference>
<evidence type="ECO:0000313" key="15">
    <source>
        <dbReference type="Proteomes" id="UP001201980"/>
    </source>
</evidence>
<proteinExistence type="inferred from homology"/>
<evidence type="ECO:0000256" key="2">
    <source>
        <dbReference type="ARBA" id="ARBA00004613"/>
    </source>
</evidence>
<dbReference type="SUPFAM" id="SSF81995">
    <property type="entry name" value="beta-sandwich domain of Sec23/24"/>
    <property type="match status" value="1"/>
</dbReference>
<organism evidence="14 15">
    <name type="scientific">Zalerion maritima</name>
    <dbReference type="NCBI Taxonomy" id="339359"/>
    <lineage>
        <taxon>Eukaryota</taxon>
        <taxon>Fungi</taxon>
        <taxon>Dikarya</taxon>
        <taxon>Ascomycota</taxon>
        <taxon>Pezizomycotina</taxon>
        <taxon>Sordariomycetes</taxon>
        <taxon>Lulworthiomycetidae</taxon>
        <taxon>Lulworthiales</taxon>
        <taxon>Lulworthiaceae</taxon>
        <taxon>Zalerion</taxon>
    </lineage>
</organism>
<dbReference type="SMART" id="SM00636">
    <property type="entry name" value="Glyco_18"/>
    <property type="match status" value="1"/>
</dbReference>
<dbReference type="GO" id="GO:0006032">
    <property type="term" value="P:chitin catabolic process"/>
    <property type="evidence" value="ECO:0007669"/>
    <property type="project" value="UniProtKB-KW"/>
</dbReference>
<dbReference type="EC" id="3.2.1.14" evidence="4"/>
<dbReference type="InterPro" id="IPR011583">
    <property type="entry name" value="Chitinase_II/V-like_cat"/>
</dbReference>
<evidence type="ECO:0000313" key="14">
    <source>
        <dbReference type="EMBL" id="KAJ2902633.1"/>
    </source>
</evidence>
<evidence type="ECO:0000256" key="1">
    <source>
        <dbReference type="ARBA" id="ARBA00000822"/>
    </source>
</evidence>
<evidence type="ECO:0000256" key="4">
    <source>
        <dbReference type="ARBA" id="ARBA00012729"/>
    </source>
</evidence>
<dbReference type="GO" id="GO:0008061">
    <property type="term" value="F:chitin binding"/>
    <property type="evidence" value="ECO:0007669"/>
    <property type="project" value="InterPro"/>
</dbReference>
<dbReference type="InterPro" id="IPR001579">
    <property type="entry name" value="Glyco_hydro_18_chit_AS"/>
</dbReference>
<dbReference type="GO" id="GO:0000272">
    <property type="term" value="P:polysaccharide catabolic process"/>
    <property type="evidence" value="ECO:0007669"/>
    <property type="project" value="UniProtKB-KW"/>
</dbReference>
<reference evidence="14" key="1">
    <citation type="submission" date="2022-07" db="EMBL/GenBank/DDBJ databases">
        <title>Draft genome sequence of Zalerion maritima ATCC 34329, a (micro)plastics degrading marine fungus.</title>
        <authorList>
            <person name="Paco A."/>
            <person name="Goncalves M.F.M."/>
            <person name="Rocha-Santos T.A.P."/>
            <person name="Alves A."/>
        </authorList>
    </citation>
    <scope>NUCLEOTIDE SEQUENCE</scope>
    <source>
        <strain evidence="14">ATCC 34329</strain>
    </source>
</reference>
<feature type="compositionally biased region" description="Basic and acidic residues" evidence="12">
    <location>
        <begin position="1"/>
        <end position="16"/>
    </location>
</feature>
<accession>A0AAD5WSL9</accession>
<dbReference type="SUPFAM" id="SSF51445">
    <property type="entry name" value="(Trans)glycosidases"/>
    <property type="match status" value="1"/>
</dbReference>
<keyword evidence="5" id="KW-0964">Secreted</keyword>
<sequence length="539" mass="60395">MGMLDKLKSKLEETKSELGLSSRPSSSAQHQQYQQQPAYPGQQQQQYPPPGQGYYHQPPYQQQQGFGQPSPGPPEQGYHGPPPPIPGRPAGFETASPAIPPRPEEPEDETTPPPSPHPELAKFRPVSPFPESSPEEDGGDDDDDVERDEPELTEEEIWAGIPEDQIVYGPGGRKDPLGGQVTGHERHRHCDPLGEDSAASKKVLGLYYPEWRVYLNRPPSAMRQDLATHIYYAFAVPQSNGYLAYMDYWAAAKKECDDTNGCLNATGKLRMKHPNLKLILSCGGETGSKNFKHIAARSWKRIRFAKSVRYWLMKYRLNGVDIDWEFPDTPHNGANYVRLLRTLRAYLPRPYYQITTALPAGEWVLRNIDIKTASFYLDYLNLMCYDLAGPWSDKSGHQAALHQPRWNHSAPSGDSAVNYLIRNGFPRWKIVIGVPVYAQYFPGARGPGDAFNKPEASQMEYRDVSYWKRKYAQVDTTVVAASNVDSQKGFMSFDTPETVQIKAHYVKSQGLGGLFYWHGVGDVWGSLGLVCAGHKALNG</sequence>
<dbReference type="PANTHER" id="PTHR11177">
    <property type="entry name" value="CHITINASE"/>
    <property type="match status" value="1"/>
</dbReference>
<evidence type="ECO:0000256" key="11">
    <source>
        <dbReference type="RuleBase" id="RU000489"/>
    </source>
</evidence>
<evidence type="ECO:0000256" key="6">
    <source>
        <dbReference type="ARBA" id="ARBA00022801"/>
    </source>
</evidence>
<evidence type="ECO:0000256" key="9">
    <source>
        <dbReference type="ARBA" id="ARBA00023295"/>
    </source>
</evidence>
<feature type="compositionally biased region" description="Pro residues" evidence="12">
    <location>
        <begin position="70"/>
        <end position="87"/>
    </location>
</feature>
<evidence type="ECO:0000256" key="10">
    <source>
        <dbReference type="ARBA" id="ARBA00023326"/>
    </source>
</evidence>
<keyword evidence="7" id="KW-0146">Chitin degradation</keyword>
<comment type="subcellular location">
    <subcellularLocation>
        <location evidence="2">Secreted</location>
    </subcellularLocation>
</comment>
<comment type="catalytic activity">
    <reaction evidence="1">
        <text>Random endo-hydrolysis of N-acetyl-beta-D-glucosaminide (1-&gt;4)-beta-linkages in chitin and chitodextrins.</text>
        <dbReference type="EC" id="3.2.1.14"/>
    </reaction>
</comment>
<dbReference type="InterPro" id="IPR050314">
    <property type="entry name" value="Glycosyl_Hydrlase_18"/>
</dbReference>
<gene>
    <name evidence="14" type="ORF">MKZ38_000300</name>
</gene>
<evidence type="ECO:0000259" key="13">
    <source>
        <dbReference type="PROSITE" id="PS51910"/>
    </source>
</evidence>
<dbReference type="EMBL" id="JAKWBI020000107">
    <property type="protein sequence ID" value="KAJ2902633.1"/>
    <property type="molecule type" value="Genomic_DNA"/>
</dbReference>
<name>A0AAD5WSL9_9PEZI</name>
<keyword evidence="15" id="KW-1185">Reference proteome</keyword>
<feature type="compositionally biased region" description="Low complexity" evidence="12">
    <location>
        <begin position="17"/>
        <end position="69"/>
    </location>
</feature>
<dbReference type="GO" id="GO:0008843">
    <property type="term" value="F:endochitinase activity"/>
    <property type="evidence" value="ECO:0007669"/>
    <property type="project" value="UniProtKB-EC"/>
</dbReference>
<dbReference type="PROSITE" id="PS01095">
    <property type="entry name" value="GH18_1"/>
    <property type="match status" value="1"/>
</dbReference>
<comment type="similarity">
    <text evidence="3">Belongs to the glycosyl hydrolase 18 family. Chitinase class V subfamily.</text>
</comment>
<protein>
    <recommendedName>
        <fullName evidence="4">chitinase</fullName>
        <ecNumber evidence="4">3.2.1.14</ecNumber>
    </recommendedName>
</protein>
<dbReference type="Pfam" id="PF00704">
    <property type="entry name" value="Glyco_hydro_18"/>
    <property type="match status" value="1"/>
</dbReference>